<dbReference type="Pfam" id="PF07714">
    <property type="entry name" value="PK_Tyr_Ser-Thr"/>
    <property type="match status" value="1"/>
</dbReference>
<dbReference type="InterPro" id="IPR046958">
    <property type="entry name" value="RBK1/2/STUNTED"/>
</dbReference>
<protein>
    <recommendedName>
        <fullName evidence="4">Protein kinase domain-containing protein</fullName>
    </recommendedName>
</protein>
<evidence type="ECO:0000313" key="6">
    <source>
        <dbReference type="Proteomes" id="UP001164929"/>
    </source>
</evidence>
<sequence>MVSYFILSYYLFISLDATLLIVIYLNAFTSDMKSFTVGEEEKGRKDGTKECSPMRVLEDCSVSTESKTSSCISNRYESETTSPRANITGSEGKPNATKAPCPWRDFFRVFRKGPAPSFHTLPPLKEGVPKLSKRRSRRRKFREAIVPTLNSPLDGEFCHFKSSWTNFSLSEHQAATDTFSKGKLIGEGGYAEVYKGQLEDGQFVAIKRLTRGSPEEMTVDFLSVLGIIVHVDHPNIAKVFLIKDEIS</sequence>
<comment type="caution">
    <text evidence="5">The sequence shown here is derived from an EMBL/GenBank/DDBJ whole genome shotgun (WGS) entry which is preliminary data.</text>
</comment>
<dbReference type="InterPro" id="IPR017441">
    <property type="entry name" value="Protein_kinase_ATP_BS"/>
</dbReference>
<feature type="binding site" evidence="1">
    <location>
        <position position="207"/>
    </location>
    <ligand>
        <name>ATP</name>
        <dbReference type="ChEBI" id="CHEBI:30616"/>
    </ligand>
</feature>
<accession>A0AAD6MNV5</accession>
<feature type="compositionally biased region" description="Polar residues" evidence="2">
    <location>
        <begin position="73"/>
        <end position="89"/>
    </location>
</feature>
<dbReference type="Gene3D" id="3.30.200.20">
    <property type="entry name" value="Phosphorylase Kinase, domain 1"/>
    <property type="match status" value="1"/>
</dbReference>
<feature type="transmembrane region" description="Helical" evidence="3">
    <location>
        <begin position="6"/>
        <end position="25"/>
    </location>
</feature>
<evidence type="ECO:0000256" key="1">
    <source>
        <dbReference type="PROSITE-ProRule" id="PRU10141"/>
    </source>
</evidence>
<evidence type="ECO:0000256" key="3">
    <source>
        <dbReference type="SAM" id="Phobius"/>
    </source>
</evidence>
<evidence type="ECO:0000259" key="4">
    <source>
        <dbReference type="PROSITE" id="PS50011"/>
    </source>
</evidence>
<evidence type="ECO:0000313" key="5">
    <source>
        <dbReference type="EMBL" id="KAJ6989038.1"/>
    </source>
</evidence>
<dbReference type="InterPro" id="IPR000719">
    <property type="entry name" value="Prot_kinase_dom"/>
</dbReference>
<dbReference type="EMBL" id="JAQIZT010000008">
    <property type="protein sequence ID" value="KAJ6989038.1"/>
    <property type="molecule type" value="Genomic_DNA"/>
</dbReference>
<keyword evidence="1" id="KW-0067">ATP-binding</keyword>
<proteinExistence type="predicted"/>
<feature type="domain" description="Protein kinase" evidence="4">
    <location>
        <begin position="179"/>
        <end position="247"/>
    </location>
</feature>
<organism evidence="5 6">
    <name type="scientific">Populus alba x Populus x berolinensis</name>
    <dbReference type="NCBI Taxonomy" id="444605"/>
    <lineage>
        <taxon>Eukaryota</taxon>
        <taxon>Viridiplantae</taxon>
        <taxon>Streptophyta</taxon>
        <taxon>Embryophyta</taxon>
        <taxon>Tracheophyta</taxon>
        <taxon>Spermatophyta</taxon>
        <taxon>Magnoliopsida</taxon>
        <taxon>eudicotyledons</taxon>
        <taxon>Gunneridae</taxon>
        <taxon>Pentapetalae</taxon>
        <taxon>rosids</taxon>
        <taxon>fabids</taxon>
        <taxon>Malpighiales</taxon>
        <taxon>Salicaceae</taxon>
        <taxon>Saliceae</taxon>
        <taxon>Populus</taxon>
    </lineage>
</organism>
<gene>
    <name evidence="5" type="ORF">NC653_021815</name>
</gene>
<feature type="region of interest" description="Disordered" evidence="2">
    <location>
        <begin position="73"/>
        <end position="97"/>
    </location>
</feature>
<dbReference type="InterPro" id="IPR001245">
    <property type="entry name" value="Ser-Thr/Tyr_kinase_cat_dom"/>
</dbReference>
<dbReference type="PANTHER" id="PTHR47987">
    <property type="entry name" value="OS08G0249100 PROTEIN"/>
    <property type="match status" value="1"/>
</dbReference>
<keyword evidence="6" id="KW-1185">Reference proteome</keyword>
<dbReference type="InterPro" id="IPR011009">
    <property type="entry name" value="Kinase-like_dom_sf"/>
</dbReference>
<evidence type="ECO:0000256" key="2">
    <source>
        <dbReference type="SAM" id="MobiDB-lite"/>
    </source>
</evidence>
<keyword evidence="3" id="KW-0812">Transmembrane</keyword>
<dbReference type="GO" id="GO:0005524">
    <property type="term" value="F:ATP binding"/>
    <property type="evidence" value="ECO:0007669"/>
    <property type="project" value="UniProtKB-UniRule"/>
</dbReference>
<dbReference type="PROSITE" id="PS50011">
    <property type="entry name" value="PROTEIN_KINASE_DOM"/>
    <property type="match status" value="1"/>
</dbReference>
<keyword evidence="3" id="KW-1133">Transmembrane helix</keyword>
<keyword evidence="3" id="KW-0472">Membrane</keyword>
<dbReference type="SUPFAM" id="SSF56112">
    <property type="entry name" value="Protein kinase-like (PK-like)"/>
    <property type="match status" value="1"/>
</dbReference>
<dbReference type="AlphaFoldDB" id="A0AAD6MNV5"/>
<dbReference type="PROSITE" id="PS00107">
    <property type="entry name" value="PROTEIN_KINASE_ATP"/>
    <property type="match status" value="1"/>
</dbReference>
<dbReference type="GO" id="GO:0004672">
    <property type="term" value="F:protein kinase activity"/>
    <property type="evidence" value="ECO:0007669"/>
    <property type="project" value="InterPro"/>
</dbReference>
<dbReference type="Proteomes" id="UP001164929">
    <property type="component" value="Chromosome 8"/>
</dbReference>
<reference evidence="5" key="1">
    <citation type="journal article" date="2023" name="Mol. Ecol. Resour.">
        <title>Chromosome-level genome assembly of a triploid poplar Populus alba 'Berolinensis'.</title>
        <authorList>
            <person name="Chen S."/>
            <person name="Yu Y."/>
            <person name="Wang X."/>
            <person name="Wang S."/>
            <person name="Zhang T."/>
            <person name="Zhou Y."/>
            <person name="He R."/>
            <person name="Meng N."/>
            <person name="Wang Y."/>
            <person name="Liu W."/>
            <person name="Liu Z."/>
            <person name="Liu J."/>
            <person name="Guo Q."/>
            <person name="Huang H."/>
            <person name="Sederoff R.R."/>
            <person name="Wang G."/>
            <person name="Qu G."/>
            <person name="Chen S."/>
        </authorList>
    </citation>
    <scope>NUCLEOTIDE SEQUENCE</scope>
    <source>
        <strain evidence="5">SC-2020</strain>
    </source>
</reference>
<keyword evidence="1" id="KW-0547">Nucleotide-binding</keyword>
<dbReference type="PANTHER" id="PTHR47987:SF13">
    <property type="entry name" value="RECEPTOR-LIKE CYTOSOLIC SERINE_THREONINE-PROTEIN KINASE RBK2"/>
    <property type="match status" value="1"/>
</dbReference>
<name>A0AAD6MNV5_9ROSI</name>